<organism evidence="4 5">
    <name type="scientific">Ornithorhynchus anatinus</name>
    <name type="common">Duckbill platypus</name>
    <dbReference type="NCBI Taxonomy" id="9258"/>
    <lineage>
        <taxon>Eukaryota</taxon>
        <taxon>Metazoa</taxon>
        <taxon>Chordata</taxon>
        <taxon>Craniata</taxon>
        <taxon>Vertebrata</taxon>
        <taxon>Euteleostomi</taxon>
        <taxon>Mammalia</taxon>
        <taxon>Monotremata</taxon>
        <taxon>Ornithorhynchidae</taxon>
        <taxon>Ornithorhynchus</taxon>
    </lineage>
</organism>
<dbReference type="InterPro" id="IPR036291">
    <property type="entry name" value="NAD(P)-bd_dom_sf"/>
</dbReference>
<accession>F6PTX1</accession>
<evidence type="ECO:0008006" key="6">
    <source>
        <dbReference type="Google" id="ProtNLM"/>
    </source>
</evidence>
<dbReference type="HOGENOM" id="CLU_010194_2_9_1"/>
<dbReference type="InParanoid" id="F6PTX1"/>
<keyword evidence="5" id="KW-1185">Reference proteome</keyword>
<reference evidence="4" key="3">
    <citation type="submission" date="2025-09" db="UniProtKB">
        <authorList>
            <consortium name="Ensembl"/>
        </authorList>
    </citation>
    <scope>IDENTIFICATION</scope>
    <source>
        <strain evidence="4">Glennie</strain>
    </source>
</reference>
<sequence length="343" mass="36302">LAMAPRSVLVTGCSSGVGLALAVRLATDPRGRFKVPATTRDPGRRGAPEKAAGAALGRTLEMGELDGCDEDSVARYLRQLPAPGVDVNAGVGLIGPPESLAPAETQHVTDTDFFGLVRLRRRGHIAVISSVLGLQGITSNDIYAASKFAVEGFCESLLVQALRFNISLTPVEPGPVGSEFEGKPYAETADVFTRIYLPNSRALFSSLAQTPEEVAEVGESFICAPRPPFRTQTEPAYTPMLALQRADPSGDLVGDAFYLLVFGHSALLRASLGAIRLCRWKARKPRRGTRLLGFRWAGGHRGEEGDLRELGAAGGAAAEEKAGGSLEAGQGRWQPPGTGRDAQ</sequence>
<dbReference type="GO" id="GO:0016491">
    <property type="term" value="F:oxidoreductase activity"/>
    <property type="evidence" value="ECO:0000318"/>
    <property type="project" value="GO_Central"/>
</dbReference>
<proteinExistence type="inferred from homology"/>
<evidence type="ECO:0000313" key="5">
    <source>
        <dbReference type="Proteomes" id="UP000002279"/>
    </source>
</evidence>
<dbReference type="PANTHER" id="PTHR43391:SF93">
    <property type="entry name" value="RETINOL DEHYDROGENASE 8"/>
    <property type="match status" value="1"/>
</dbReference>
<dbReference type="AlphaFoldDB" id="F6PTX1"/>
<feature type="region of interest" description="Disordered" evidence="3">
    <location>
        <begin position="303"/>
        <end position="343"/>
    </location>
</feature>
<dbReference type="PRINTS" id="PR00081">
    <property type="entry name" value="GDHRDH"/>
</dbReference>
<dbReference type="Gene3D" id="3.40.50.720">
    <property type="entry name" value="NAD(P)-binding Rossmann-like Domain"/>
    <property type="match status" value="1"/>
</dbReference>
<dbReference type="Proteomes" id="UP000002279">
    <property type="component" value="Chromosome 11"/>
</dbReference>
<dbReference type="eggNOG" id="KOG1205">
    <property type="taxonomic scope" value="Eukaryota"/>
</dbReference>
<name>F6PTX1_ORNAN</name>
<keyword evidence="2" id="KW-0560">Oxidoreductase</keyword>
<dbReference type="Ensembl" id="ENSOANT00000009048.2">
    <property type="protein sequence ID" value="ENSOANP00000009046.2"/>
    <property type="gene ID" value="ENSOANG00000005688.2"/>
</dbReference>
<reference evidence="4 5" key="1">
    <citation type="journal article" date="2008" name="Nature">
        <title>Genome analysis of the platypus reveals unique signatures of evolution.</title>
        <authorList>
            <person name="Warren W.C."/>
            <person name="Hillier L.W."/>
            <person name="Marshall Graves J.A."/>
            <person name="Birney E."/>
            <person name="Ponting C.P."/>
            <person name="Grutzner F."/>
            <person name="Belov K."/>
            <person name="Miller W."/>
            <person name="Clarke L."/>
            <person name="Chinwalla A.T."/>
            <person name="Yang S.P."/>
            <person name="Heger A."/>
            <person name="Locke D.P."/>
            <person name="Miethke P."/>
            <person name="Waters P.D."/>
            <person name="Veyrunes F."/>
            <person name="Fulton L."/>
            <person name="Fulton B."/>
            <person name="Graves T."/>
            <person name="Wallis J."/>
            <person name="Puente X.S."/>
            <person name="Lopez-Otin C."/>
            <person name="Ordonez G.R."/>
            <person name="Eichler E.E."/>
            <person name="Chen L."/>
            <person name="Cheng Z."/>
            <person name="Deakin J.E."/>
            <person name="Alsop A."/>
            <person name="Thompson K."/>
            <person name="Kirby P."/>
            <person name="Papenfuss A.T."/>
            <person name="Wakefield M.J."/>
            <person name="Olender T."/>
            <person name="Lancet D."/>
            <person name="Huttley G.A."/>
            <person name="Smit A.F."/>
            <person name="Pask A."/>
            <person name="Temple-Smith P."/>
            <person name="Batzer M.A."/>
            <person name="Walker J.A."/>
            <person name="Konkel M.K."/>
            <person name="Harris R.S."/>
            <person name="Whittington C.M."/>
            <person name="Wong E.S."/>
            <person name="Gemmell N.J."/>
            <person name="Buschiazzo E."/>
            <person name="Vargas Jentzsch I.M."/>
            <person name="Merkel A."/>
            <person name="Schmitz J."/>
            <person name="Zemann A."/>
            <person name="Churakov G."/>
            <person name="Kriegs J.O."/>
            <person name="Brosius J."/>
            <person name="Murchison E.P."/>
            <person name="Sachidanandam R."/>
            <person name="Smith C."/>
            <person name="Hannon G.J."/>
            <person name="Tsend-Ayush E."/>
            <person name="McMillan D."/>
            <person name="Attenborough R."/>
            <person name="Rens W."/>
            <person name="Ferguson-Smith M."/>
            <person name="Lefevre C.M."/>
            <person name="Sharp J.A."/>
            <person name="Nicholas K.R."/>
            <person name="Ray D.A."/>
            <person name="Kube M."/>
            <person name="Reinhardt R."/>
            <person name="Pringle T.H."/>
            <person name="Taylor J."/>
            <person name="Jones R.C."/>
            <person name="Nixon B."/>
            <person name="Dacheux J.L."/>
            <person name="Niwa H."/>
            <person name="Sekita Y."/>
            <person name="Huang X."/>
            <person name="Stark A."/>
            <person name="Kheradpour P."/>
            <person name="Kellis M."/>
            <person name="Flicek P."/>
            <person name="Chen Y."/>
            <person name="Webber C."/>
            <person name="Hardison R."/>
            <person name="Nelson J."/>
            <person name="Hallsworth-Pepin K."/>
            <person name="Delehaunty K."/>
            <person name="Markovic C."/>
            <person name="Minx P."/>
            <person name="Feng Y."/>
            <person name="Kremitzki C."/>
            <person name="Mitreva M."/>
            <person name="Glasscock J."/>
            <person name="Wylie T."/>
            <person name="Wohldmann P."/>
            <person name="Thiru P."/>
            <person name="Nhan M.N."/>
            <person name="Pohl C.S."/>
            <person name="Smith S.M."/>
            <person name="Hou S."/>
            <person name="Nefedov M."/>
            <person name="de Jong P.J."/>
            <person name="Renfree M.B."/>
            <person name="Mardis E.R."/>
            <person name="Wilson R.K."/>
        </authorList>
    </citation>
    <scope>NUCLEOTIDE SEQUENCE [LARGE SCALE GENOMIC DNA]</scope>
    <source>
        <strain evidence="4 5">Glennie</strain>
    </source>
</reference>
<dbReference type="Bgee" id="ENSOANG00000005688">
    <property type="expression patterns" value="Expressed in liver and 1 other cell type or tissue"/>
</dbReference>
<dbReference type="Pfam" id="PF00106">
    <property type="entry name" value="adh_short"/>
    <property type="match status" value="1"/>
</dbReference>
<dbReference type="InterPro" id="IPR002347">
    <property type="entry name" value="SDR_fam"/>
</dbReference>
<dbReference type="SUPFAM" id="SSF51735">
    <property type="entry name" value="NAD(P)-binding Rossmann-fold domains"/>
    <property type="match status" value="1"/>
</dbReference>
<reference evidence="4" key="2">
    <citation type="submission" date="2025-08" db="UniProtKB">
        <authorList>
            <consortium name="Ensembl"/>
        </authorList>
    </citation>
    <scope>IDENTIFICATION</scope>
    <source>
        <strain evidence="4">Glennie</strain>
    </source>
</reference>
<comment type="similarity">
    <text evidence="1">Belongs to the short-chain dehydrogenases/reductases (SDR) family.</text>
</comment>
<evidence type="ECO:0000256" key="1">
    <source>
        <dbReference type="ARBA" id="ARBA00006484"/>
    </source>
</evidence>
<protein>
    <recommendedName>
        <fullName evidence="6">Retinol dehydrogenase 8</fullName>
    </recommendedName>
</protein>
<evidence type="ECO:0000256" key="3">
    <source>
        <dbReference type="SAM" id="MobiDB-lite"/>
    </source>
</evidence>
<dbReference type="GeneTree" id="ENSGT00940000155412"/>
<dbReference type="STRING" id="9258.ENSOANP00000009046"/>
<dbReference type="GO" id="GO:0005829">
    <property type="term" value="C:cytosol"/>
    <property type="evidence" value="ECO:0000318"/>
    <property type="project" value="GO_Central"/>
</dbReference>
<evidence type="ECO:0000313" key="4">
    <source>
        <dbReference type="Ensembl" id="ENSOANP00000009046.2"/>
    </source>
</evidence>
<evidence type="ECO:0000256" key="2">
    <source>
        <dbReference type="ARBA" id="ARBA00023002"/>
    </source>
</evidence>
<dbReference type="PANTHER" id="PTHR43391">
    <property type="entry name" value="RETINOL DEHYDROGENASE-RELATED"/>
    <property type="match status" value="1"/>
</dbReference>